<evidence type="ECO:0000313" key="4">
    <source>
        <dbReference type="RefSeq" id="XP_031407466.1"/>
    </source>
</evidence>
<reference evidence="4" key="2">
    <citation type="submission" date="2025-08" db="UniProtKB">
        <authorList>
            <consortium name="RefSeq"/>
        </authorList>
    </citation>
    <scope>IDENTIFICATION</scope>
    <source>
        <tissue evidence="4">Leaf</tissue>
    </source>
</reference>
<dbReference type="AlphaFoldDB" id="A0A6P8EQY3"/>
<name>A0A6P8EQY3_PUNGR</name>
<feature type="compositionally biased region" description="Polar residues" evidence="1">
    <location>
        <begin position="167"/>
        <end position="182"/>
    </location>
</feature>
<proteinExistence type="predicted"/>
<keyword evidence="3" id="KW-1185">Reference proteome</keyword>
<dbReference type="Pfam" id="PF05627">
    <property type="entry name" value="AvrRpt-cleavage"/>
    <property type="match status" value="2"/>
</dbReference>
<evidence type="ECO:0000313" key="3">
    <source>
        <dbReference type="Proteomes" id="UP000515151"/>
    </source>
</evidence>
<organism evidence="3 4">
    <name type="scientific">Punica granatum</name>
    <name type="common">Pomegranate</name>
    <dbReference type="NCBI Taxonomy" id="22663"/>
    <lineage>
        <taxon>Eukaryota</taxon>
        <taxon>Viridiplantae</taxon>
        <taxon>Streptophyta</taxon>
        <taxon>Embryophyta</taxon>
        <taxon>Tracheophyta</taxon>
        <taxon>Spermatophyta</taxon>
        <taxon>Magnoliopsida</taxon>
        <taxon>eudicotyledons</taxon>
        <taxon>Gunneridae</taxon>
        <taxon>Pentapetalae</taxon>
        <taxon>rosids</taxon>
        <taxon>malvids</taxon>
        <taxon>Myrtales</taxon>
        <taxon>Lythraceae</taxon>
        <taxon>Punica</taxon>
    </lineage>
</organism>
<dbReference type="RefSeq" id="XP_031407466.1">
    <property type="nucleotide sequence ID" value="XM_031551606.1"/>
</dbReference>
<evidence type="ECO:0000259" key="2">
    <source>
        <dbReference type="Pfam" id="PF05627"/>
    </source>
</evidence>
<feature type="domain" description="RIN4 pathogenic type III effector avirulence factor Avr cleavage site" evidence="2">
    <location>
        <begin position="3"/>
        <end position="32"/>
    </location>
</feature>
<dbReference type="InterPro" id="IPR008700">
    <property type="entry name" value="TypeIII_avirulence_cleave"/>
</dbReference>
<dbReference type="OrthoDB" id="1109067at2759"/>
<sequence length="284" mass="30599">MAHRSHVPKFGNWENRENEPYTAFFDKARKGRGGGKMINPNDPEENPDIGGGKMINPNDPEENPDILSSDSMAPAQAPPPLPPRPQADPEEPKGHGTVPVRPVHERKISNEGNPKQFATDSPSRPTSGAKHQLHGARGASSGSGDQSHKSVVRGSAGSDHSIERSPIHQQARISGRGSSSPSWEGRAARDNIHGTPGRSRFSGASRGDELQLDKGSTVPKFGEWDENDPTSADGYTHIFNQVREERHTGGRNGPGYAESPYRPAGGKKAQSSGWKICCFPWGGK</sequence>
<feature type="compositionally biased region" description="Polar residues" evidence="1">
    <location>
        <begin position="110"/>
        <end position="126"/>
    </location>
</feature>
<evidence type="ECO:0000256" key="1">
    <source>
        <dbReference type="SAM" id="MobiDB-lite"/>
    </source>
</evidence>
<dbReference type="PANTHER" id="PTHR33159">
    <property type="entry name" value="RPM1-INTERACTING PROTEIN 4 (RIN4) FAMILY PROTEIN"/>
    <property type="match status" value="1"/>
</dbReference>
<dbReference type="GeneID" id="116215832"/>
<feature type="compositionally biased region" description="Pro residues" evidence="1">
    <location>
        <begin position="76"/>
        <end position="86"/>
    </location>
</feature>
<reference evidence="3" key="1">
    <citation type="journal article" date="2020" name="Plant Biotechnol. J.">
        <title>The pomegranate (Punica granatum L.) draft genome dissects genetic divergence between soft- and hard-seeded cultivars.</title>
        <authorList>
            <person name="Luo X."/>
            <person name="Li H."/>
            <person name="Wu Z."/>
            <person name="Yao W."/>
            <person name="Zhao P."/>
            <person name="Cao D."/>
            <person name="Yu H."/>
            <person name="Li K."/>
            <person name="Poudel K."/>
            <person name="Zhao D."/>
            <person name="Zhang F."/>
            <person name="Xia X."/>
            <person name="Chen L."/>
            <person name="Wang Q."/>
            <person name="Jing D."/>
            <person name="Cao S."/>
        </authorList>
    </citation>
    <scope>NUCLEOTIDE SEQUENCE [LARGE SCALE GENOMIC DNA]</scope>
    <source>
        <strain evidence="3">cv. Tunisia</strain>
    </source>
</reference>
<feature type="domain" description="RIN4 pathogenic type III effector avirulence factor Avr cleavage site" evidence="2">
    <location>
        <begin position="214"/>
        <end position="246"/>
    </location>
</feature>
<dbReference type="InterPro" id="IPR040387">
    <property type="entry name" value="RIN4/NOI4"/>
</dbReference>
<dbReference type="Proteomes" id="UP000515151">
    <property type="component" value="Chromosome 8"/>
</dbReference>
<protein>
    <submittedName>
        <fullName evidence="4">RPM1-interacting protein 4-like isoform X1</fullName>
    </submittedName>
</protein>
<feature type="region of interest" description="Disordered" evidence="1">
    <location>
        <begin position="24"/>
        <end position="273"/>
    </location>
</feature>
<dbReference type="PANTHER" id="PTHR33159:SF6">
    <property type="entry name" value="RPM1-INTERACTING PROTEIN 4"/>
    <property type="match status" value="1"/>
</dbReference>
<dbReference type="GO" id="GO:0005886">
    <property type="term" value="C:plasma membrane"/>
    <property type="evidence" value="ECO:0007669"/>
    <property type="project" value="TreeGrafter"/>
</dbReference>
<gene>
    <name evidence="4" type="primary">LOC116215832</name>
</gene>
<accession>A0A6P8EQY3</accession>